<dbReference type="PANTHER" id="PTHR15907">
    <property type="entry name" value="DUF614 FAMILY PROTEIN-RELATED"/>
    <property type="match status" value="1"/>
</dbReference>
<gene>
    <name evidence="2" type="ORF">QBZ16_004032</name>
</gene>
<keyword evidence="3" id="KW-1185">Reference proteome</keyword>
<evidence type="ECO:0000256" key="1">
    <source>
        <dbReference type="SAM" id="MobiDB-lite"/>
    </source>
</evidence>
<reference evidence="2" key="1">
    <citation type="submission" date="2021-01" db="EMBL/GenBank/DDBJ databases">
        <authorList>
            <person name="Eckstrom K.M.E."/>
        </authorList>
    </citation>
    <scope>NUCLEOTIDE SEQUENCE</scope>
    <source>
        <strain evidence="2">UVCC 0001</strain>
    </source>
</reference>
<evidence type="ECO:0000313" key="3">
    <source>
        <dbReference type="Proteomes" id="UP001255856"/>
    </source>
</evidence>
<accession>A0AAD9MH84</accession>
<dbReference type="InterPro" id="IPR006461">
    <property type="entry name" value="PLAC_motif_containing"/>
</dbReference>
<proteinExistence type="predicted"/>
<dbReference type="Pfam" id="PF04749">
    <property type="entry name" value="PLAC8"/>
    <property type="match status" value="1"/>
</dbReference>
<protein>
    <submittedName>
        <fullName evidence="2">Uncharacterized protein</fullName>
    </submittedName>
</protein>
<evidence type="ECO:0000313" key="2">
    <source>
        <dbReference type="EMBL" id="KAK2078164.1"/>
    </source>
</evidence>
<sequence>MAESEPAAGEKAPMLKPHEPEATEEWQTGLFDCLEDCHLSAVGLFCPQCLHADNATRLDRFASCGPYQCSYICLHVLLLCTLVGGHHRRELRRTFALPEKPCGDFLVHCFCSLCALCQEAREIKRRSAVHPAPRLAAALERRGQPPEVQRMTRTYSHGLALEDWEWDSESGTVGVVRTKSRNLSGANAPGIAKAKAIRRTTAGPHDSGSLRGSVEPTSPRSGERSWIGRASDADGKVVEVAAEDQAAKADDEPENAAAPEPASAPGAAAPAARSFNFMSPFDGPVTAPPAASASQRQLGRAVSFARATASSSGRGTELSGLSEAELDSLASRVSLDMAAAARAAAQRIIAVDRQSHSFLQHRLNQLKEDEANGDD</sequence>
<comment type="caution">
    <text evidence="2">The sequence shown here is derived from an EMBL/GenBank/DDBJ whole genome shotgun (WGS) entry which is preliminary data.</text>
</comment>
<dbReference type="Proteomes" id="UP001255856">
    <property type="component" value="Unassembled WGS sequence"/>
</dbReference>
<dbReference type="NCBIfam" id="TIGR01571">
    <property type="entry name" value="A_thal_Cys_rich"/>
    <property type="match status" value="1"/>
</dbReference>
<organism evidence="2 3">
    <name type="scientific">Prototheca wickerhamii</name>
    <dbReference type="NCBI Taxonomy" id="3111"/>
    <lineage>
        <taxon>Eukaryota</taxon>
        <taxon>Viridiplantae</taxon>
        <taxon>Chlorophyta</taxon>
        <taxon>core chlorophytes</taxon>
        <taxon>Trebouxiophyceae</taxon>
        <taxon>Chlorellales</taxon>
        <taxon>Chlorellaceae</taxon>
        <taxon>Prototheca</taxon>
    </lineage>
</organism>
<feature type="region of interest" description="Disordered" evidence="1">
    <location>
        <begin position="183"/>
        <end position="270"/>
    </location>
</feature>
<dbReference type="AlphaFoldDB" id="A0AAD9MH84"/>
<dbReference type="EMBL" id="JASFZW010000005">
    <property type="protein sequence ID" value="KAK2078164.1"/>
    <property type="molecule type" value="Genomic_DNA"/>
</dbReference>
<name>A0AAD9MH84_PROWI</name>
<feature type="compositionally biased region" description="Low complexity" evidence="1">
    <location>
        <begin position="255"/>
        <end position="270"/>
    </location>
</feature>